<dbReference type="Proteomes" id="UP000270021">
    <property type="component" value="Chromosome"/>
</dbReference>
<dbReference type="Gene3D" id="1.10.340.30">
    <property type="entry name" value="Hypothetical protein, domain 2"/>
    <property type="match status" value="1"/>
</dbReference>
<evidence type="ECO:0000256" key="3">
    <source>
        <dbReference type="ARBA" id="ARBA00008343"/>
    </source>
</evidence>
<comment type="cofactor">
    <cofactor evidence="2">
        <name>[4Fe-4S] cluster</name>
        <dbReference type="ChEBI" id="CHEBI:49883"/>
    </cofactor>
</comment>
<evidence type="ECO:0000256" key="5">
    <source>
        <dbReference type="ARBA" id="ARBA00022023"/>
    </source>
</evidence>
<comment type="similarity">
    <text evidence="3">Belongs to the Nth/MutY family.</text>
</comment>
<accession>A0A3Q8WVE6</accession>
<keyword evidence="6" id="KW-0004">4Fe-4S</keyword>
<dbReference type="GO" id="GO:0006298">
    <property type="term" value="P:mismatch repair"/>
    <property type="evidence" value="ECO:0007669"/>
    <property type="project" value="TreeGrafter"/>
</dbReference>
<evidence type="ECO:0000256" key="1">
    <source>
        <dbReference type="ARBA" id="ARBA00000843"/>
    </source>
</evidence>
<keyword evidence="10" id="KW-0408">Iron</keyword>
<dbReference type="AlphaFoldDB" id="A0A3Q8WVE6"/>
<dbReference type="GO" id="GO:0000701">
    <property type="term" value="F:purine-specific mismatch base pair DNA N-glycosylase activity"/>
    <property type="evidence" value="ECO:0007669"/>
    <property type="project" value="UniProtKB-EC"/>
</dbReference>
<evidence type="ECO:0000256" key="8">
    <source>
        <dbReference type="ARBA" id="ARBA00022763"/>
    </source>
</evidence>
<dbReference type="Pfam" id="PF00633">
    <property type="entry name" value="HHH"/>
    <property type="match status" value="1"/>
</dbReference>
<dbReference type="RefSeq" id="WP_126040320.1">
    <property type="nucleotide sequence ID" value="NZ_CP034438.1"/>
</dbReference>
<organism evidence="15 16">
    <name type="scientific">Flaviflexus salsibiostraticola</name>
    <dbReference type="NCBI Taxonomy" id="1282737"/>
    <lineage>
        <taxon>Bacteria</taxon>
        <taxon>Bacillati</taxon>
        <taxon>Actinomycetota</taxon>
        <taxon>Actinomycetes</taxon>
        <taxon>Actinomycetales</taxon>
        <taxon>Actinomycetaceae</taxon>
        <taxon>Flaviflexus</taxon>
    </lineage>
</organism>
<feature type="domain" description="HhH-GPD" evidence="14">
    <location>
        <begin position="34"/>
        <end position="185"/>
    </location>
</feature>
<evidence type="ECO:0000256" key="9">
    <source>
        <dbReference type="ARBA" id="ARBA00022801"/>
    </source>
</evidence>
<dbReference type="SUPFAM" id="SSF48150">
    <property type="entry name" value="DNA-glycosylase"/>
    <property type="match status" value="1"/>
</dbReference>
<evidence type="ECO:0000259" key="14">
    <source>
        <dbReference type="SMART" id="SM00478"/>
    </source>
</evidence>
<evidence type="ECO:0000256" key="2">
    <source>
        <dbReference type="ARBA" id="ARBA00001966"/>
    </source>
</evidence>
<dbReference type="SMART" id="SM00478">
    <property type="entry name" value="ENDO3c"/>
    <property type="match status" value="1"/>
</dbReference>
<dbReference type="InterPro" id="IPR011257">
    <property type="entry name" value="DNA_glycosylase"/>
</dbReference>
<evidence type="ECO:0000256" key="7">
    <source>
        <dbReference type="ARBA" id="ARBA00022723"/>
    </source>
</evidence>
<dbReference type="SMART" id="SM00525">
    <property type="entry name" value="FES"/>
    <property type="match status" value="1"/>
</dbReference>
<dbReference type="CDD" id="cd00056">
    <property type="entry name" value="ENDO3c"/>
    <property type="match status" value="1"/>
</dbReference>
<keyword evidence="9" id="KW-0378">Hydrolase</keyword>
<keyword evidence="7" id="KW-0479">Metal-binding</keyword>
<keyword evidence="16" id="KW-1185">Reference proteome</keyword>
<evidence type="ECO:0000256" key="10">
    <source>
        <dbReference type="ARBA" id="ARBA00023004"/>
    </source>
</evidence>
<sequence>MFDELTAWFDAEGRDLPWRAPGTPPWHILICEVMSQQTPVARVLPAWLEWTERWPTPRDLAGESTDEILRAWKSLGYPRRALRLRECAQTIVDEHGGVVPSTEAQLLALPGIGHYTAAAVVAFGFGGRSLVLDTNIRRVIARLHGEALPPPTLTKGERERAAALLPEDREESAAWNAGVMELGALICTARSPRCGECPVSDWCEWRQQGFPADRHAHRRRTQAWEGTIRQARGTIMKVLRDSDGPVEITALRQADPARADEALKGLLADGLIARSGDSVALPGSLDT</sequence>
<dbReference type="GO" id="GO:0035485">
    <property type="term" value="F:adenine/guanine mispair binding"/>
    <property type="evidence" value="ECO:0007669"/>
    <property type="project" value="TreeGrafter"/>
</dbReference>
<gene>
    <name evidence="15" type="ORF">EJO69_06370</name>
</gene>
<dbReference type="EMBL" id="CP034438">
    <property type="protein sequence ID" value="AZN29975.1"/>
    <property type="molecule type" value="Genomic_DNA"/>
</dbReference>
<dbReference type="GO" id="GO:0046872">
    <property type="term" value="F:metal ion binding"/>
    <property type="evidence" value="ECO:0007669"/>
    <property type="project" value="UniProtKB-KW"/>
</dbReference>
<reference evidence="15 16" key="1">
    <citation type="submission" date="2018-12" db="EMBL/GenBank/DDBJ databases">
        <title>Complete genome sequence of Flaviflexus salsibiostraticola KCTC 33148.</title>
        <authorList>
            <person name="Bae J.-W."/>
        </authorList>
    </citation>
    <scope>NUCLEOTIDE SEQUENCE [LARGE SCALE GENOMIC DNA]</scope>
    <source>
        <strain evidence="15 16">KCTC 33148</strain>
    </source>
</reference>
<dbReference type="KEGG" id="fsl:EJO69_06370"/>
<dbReference type="GO" id="GO:0051539">
    <property type="term" value="F:4 iron, 4 sulfur cluster binding"/>
    <property type="evidence" value="ECO:0007669"/>
    <property type="project" value="UniProtKB-KW"/>
</dbReference>
<evidence type="ECO:0000256" key="6">
    <source>
        <dbReference type="ARBA" id="ARBA00022485"/>
    </source>
</evidence>
<dbReference type="PROSITE" id="PS01155">
    <property type="entry name" value="ENDONUCLEASE_III_2"/>
    <property type="match status" value="1"/>
</dbReference>
<dbReference type="Pfam" id="PF10576">
    <property type="entry name" value="EndIII_4Fe-2S"/>
    <property type="match status" value="1"/>
</dbReference>
<keyword evidence="11" id="KW-0411">Iron-sulfur</keyword>
<evidence type="ECO:0000256" key="12">
    <source>
        <dbReference type="ARBA" id="ARBA00023204"/>
    </source>
</evidence>
<comment type="catalytic activity">
    <reaction evidence="1">
        <text>Hydrolyzes free adenine bases from 7,8-dihydro-8-oxoguanine:adenine mismatched double-stranded DNA, leaving an apurinic site.</text>
        <dbReference type="EC" id="3.2.2.31"/>
    </reaction>
</comment>
<keyword evidence="12" id="KW-0234">DNA repair</keyword>
<dbReference type="Gene3D" id="1.10.1670.10">
    <property type="entry name" value="Helix-hairpin-Helix base-excision DNA repair enzymes (C-terminal)"/>
    <property type="match status" value="1"/>
</dbReference>
<dbReference type="InterPro" id="IPR044298">
    <property type="entry name" value="MIG/MutY"/>
</dbReference>
<dbReference type="PANTHER" id="PTHR42944">
    <property type="entry name" value="ADENINE DNA GLYCOSYLASE"/>
    <property type="match status" value="1"/>
</dbReference>
<dbReference type="PANTHER" id="PTHR42944:SF1">
    <property type="entry name" value="ADENINE DNA GLYCOSYLASE"/>
    <property type="match status" value="1"/>
</dbReference>
<dbReference type="GO" id="GO:0006284">
    <property type="term" value="P:base-excision repair"/>
    <property type="evidence" value="ECO:0007669"/>
    <property type="project" value="InterPro"/>
</dbReference>
<dbReference type="EC" id="3.2.2.31" evidence="4"/>
<dbReference type="InterPro" id="IPR004036">
    <property type="entry name" value="Endonuclease-III-like_CS2"/>
</dbReference>
<evidence type="ECO:0000256" key="4">
    <source>
        <dbReference type="ARBA" id="ARBA00012045"/>
    </source>
</evidence>
<evidence type="ECO:0000256" key="13">
    <source>
        <dbReference type="ARBA" id="ARBA00023295"/>
    </source>
</evidence>
<evidence type="ECO:0000256" key="11">
    <source>
        <dbReference type="ARBA" id="ARBA00023014"/>
    </source>
</evidence>
<dbReference type="Pfam" id="PF00730">
    <property type="entry name" value="HhH-GPD"/>
    <property type="match status" value="1"/>
</dbReference>
<dbReference type="InterPro" id="IPR003651">
    <property type="entry name" value="Endonuclease3_FeS-loop_motif"/>
</dbReference>
<protein>
    <recommendedName>
        <fullName evidence="5">Adenine DNA glycosylase</fullName>
        <ecNumber evidence="4">3.2.2.31</ecNumber>
    </recommendedName>
</protein>
<dbReference type="InterPro" id="IPR003265">
    <property type="entry name" value="HhH-GPD_domain"/>
</dbReference>
<evidence type="ECO:0000313" key="15">
    <source>
        <dbReference type="EMBL" id="AZN29975.1"/>
    </source>
</evidence>
<dbReference type="InterPro" id="IPR023170">
    <property type="entry name" value="HhH_base_excis_C"/>
</dbReference>
<dbReference type="GO" id="GO:0034039">
    <property type="term" value="F:8-oxo-7,8-dihydroguanine DNA N-glycosylase activity"/>
    <property type="evidence" value="ECO:0007669"/>
    <property type="project" value="TreeGrafter"/>
</dbReference>
<dbReference type="InterPro" id="IPR004035">
    <property type="entry name" value="Endouclease-III_FeS-bd_BS"/>
</dbReference>
<keyword evidence="13" id="KW-0326">Glycosidase</keyword>
<proteinExistence type="inferred from homology"/>
<dbReference type="OrthoDB" id="9802365at2"/>
<evidence type="ECO:0000313" key="16">
    <source>
        <dbReference type="Proteomes" id="UP000270021"/>
    </source>
</evidence>
<keyword evidence="8" id="KW-0227">DNA damage</keyword>
<dbReference type="PROSITE" id="PS00764">
    <property type="entry name" value="ENDONUCLEASE_III_1"/>
    <property type="match status" value="1"/>
</dbReference>
<name>A0A3Q8WVE6_9ACTO</name>
<dbReference type="InterPro" id="IPR000445">
    <property type="entry name" value="HhH_motif"/>
</dbReference>
<dbReference type="GO" id="GO:0032357">
    <property type="term" value="F:oxidized purine DNA binding"/>
    <property type="evidence" value="ECO:0007669"/>
    <property type="project" value="TreeGrafter"/>
</dbReference>